<dbReference type="InterPro" id="IPR003599">
    <property type="entry name" value="Ig_sub"/>
</dbReference>
<dbReference type="Proteomes" id="UP000694557">
    <property type="component" value="Unassembled WGS sequence"/>
</dbReference>
<dbReference type="GeneTree" id="ENSGT01150000286978"/>
<reference evidence="2" key="2">
    <citation type="submission" date="2025-09" db="UniProtKB">
        <authorList>
            <consortium name="Ensembl"/>
        </authorList>
    </citation>
    <scope>IDENTIFICATION</scope>
</reference>
<reference evidence="2" key="1">
    <citation type="submission" date="2025-08" db="UniProtKB">
        <authorList>
            <consortium name="Ensembl"/>
        </authorList>
    </citation>
    <scope>IDENTIFICATION</scope>
</reference>
<dbReference type="AlphaFoldDB" id="A0A8C7JRY4"/>
<dbReference type="SMART" id="SM00408">
    <property type="entry name" value="IGc2"/>
    <property type="match status" value="1"/>
</dbReference>
<evidence type="ECO:0000313" key="3">
    <source>
        <dbReference type="Proteomes" id="UP000694557"/>
    </source>
</evidence>
<dbReference type="SUPFAM" id="SSF48726">
    <property type="entry name" value="Immunoglobulin"/>
    <property type="match status" value="1"/>
</dbReference>
<organism evidence="2 3">
    <name type="scientific">Oncorhynchus kisutch</name>
    <name type="common">Coho salmon</name>
    <name type="synonym">Salmo kisutch</name>
    <dbReference type="NCBI Taxonomy" id="8019"/>
    <lineage>
        <taxon>Eukaryota</taxon>
        <taxon>Metazoa</taxon>
        <taxon>Chordata</taxon>
        <taxon>Craniata</taxon>
        <taxon>Vertebrata</taxon>
        <taxon>Euteleostomi</taxon>
        <taxon>Actinopterygii</taxon>
        <taxon>Neopterygii</taxon>
        <taxon>Teleostei</taxon>
        <taxon>Protacanthopterygii</taxon>
        <taxon>Salmoniformes</taxon>
        <taxon>Salmonidae</taxon>
        <taxon>Salmoninae</taxon>
        <taxon>Oncorhynchus</taxon>
    </lineage>
</organism>
<dbReference type="Pfam" id="PF07679">
    <property type="entry name" value="I-set"/>
    <property type="match status" value="1"/>
</dbReference>
<feature type="domain" description="Ig-like" evidence="1">
    <location>
        <begin position="24"/>
        <end position="131"/>
    </location>
</feature>
<sequence length="172" mass="19100">MNGYGFYNRLLELCLMAEKSKAAPEPAAEEPTAAPVKKLDNLFFIEEPKPCHVAEKGTATFIAKVGGDPIPNVKWMKGKWRQITHGGRITIEQKGQEAKLEIREITRSDSGQYRCVATNKAGEIECNTDMHVEERKEDAGVEGDFRAKLKKELRSLTTTTNMKSALSVTVTS</sequence>
<dbReference type="InterPro" id="IPR007110">
    <property type="entry name" value="Ig-like_dom"/>
</dbReference>
<accession>A0A8C7JRY4</accession>
<name>A0A8C7JRY4_ONCKI</name>
<dbReference type="SMART" id="SM00409">
    <property type="entry name" value="IG"/>
    <property type="match status" value="1"/>
</dbReference>
<evidence type="ECO:0000313" key="2">
    <source>
        <dbReference type="Ensembl" id="ENSOKIP00005090549.1"/>
    </source>
</evidence>
<keyword evidence="3" id="KW-1185">Reference proteome</keyword>
<dbReference type="InterPro" id="IPR003598">
    <property type="entry name" value="Ig_sub2"/>
</dbReference>
<dbReference type="Gene3D" id="2.60.40.10">
    <property type="entry name" value="Immunoglobulins"/>
    <property type="match status" value="1"/>
</dbReference>
<proteinExistence type="predicted"/>
<dbReference type="PANTHER" id="PTHR47633">
    <property type="entry name" value="IMMUNOGLOBULIN"/>
    <property type="match status" value="1"/>
</dbReference>
<evidence type="ECO:0000259" key="1">
    <source>
        <dbReference type="PROSITE" id="PS50835"/>
    </source>
</evidence>
<dbReference type="Ensembl" id="ENSOKIT00005096769.1">
    <property type="protein sequence ID" value="ENSOKIP00005090549.1"/>
    <property type="gene ID" value="ENSOKIG00005039470.1"/>
</dbReference>
<dbReference type="InterPro" id="IPR013098">
    <property type="entry name" value="Ig_I-set"/>
</dbReference>
<dbReference type="InterPro" id="IPR013783">
    <property type="entry name" value="Ig-like_fold"/>
</dbReference>
<dbReference type="FunFam" id="2.60.40.10:FF:001272">
    <property type="entry name" value="titin isoform X1"/>
    <property type="match status" value="1"/>
</dbReference>
<dbReference type="PANTHER" id="PTHR47633:SF4">
    <property type="entry name" value="MYOPALLADIN ISOFORM X1"/>
    <property type="match status" value="1"/>
</dbReference>
<dbReference type="PROSITE" id="PS50835">
    <property type="entry name" value="IG_LIKE"/>
    <property type="match status" value="1"/>
</dbReference>
<protein>
    <recommendedName>
        <fullName evidence="1">Ig-like domain-containing protein</fullName>
    </recommendedName>
</protein>
<dbReference type="InterPro" id="IPR036179">
    <property type="entry name" value="Ig-like_dom_sf"/>
</dbReference>